<dbReference type="GO" id="GO:0005524">
    <property type="term" value="F:ATP binding"/>
    <property type="evidence" value="ECO:0007669"/>
    <property type="project" value="UniProtKB-KW"/>
</dbReference>
<dbReference type="GO" id="GO:0003689">
    <property type="term" value="F:DNA clamp loader activity"/>
    <property type="evidence" value="ECO:0007669"/>
    <property type="project" value="InterPro"/>
</dbReference>
<dbReference type="InterPro" id="IPR027417">
    <property type="entry name" value="P-loop_NTPase"/>
</dbReference>
<evidence type="ECO:0000256" key="1">
    <source>
        <dbReference type="ARBA" id="ARBA00004123"/>
    </source>
</evidence>
<dbReference type="InParanoid" id="A0A1E7FV72"/>
<dbReference type="GO" id="GO:0005663">
    <property type="term" value="C:DNA replication factor C complex"/>
    <property type="evidence" value="ECO:0007669"/>
    <property type="project" value="InterPro"/>
</dbReference>
<evidence type="ECO:0000259" key="8">
    <source>
        <dbReference type="SMART" id="SM00382"/>
    </source>
</evidence>
<keyword evidence="5" id="KW-0067">ATP-binding</keyword>
<feature type="domain" description="AAA+ ATPase" evidence="8">
    <location>
        <begin position="114"/>
        <end position="249"/>
    </location>
</feature>
<dbReference type="GO" id="GO:0003677">
    <property type="term" value="F:DNA binding"/>
    <property type="evidence" value="ECO:0007669"/>
    <property type="project" value="InterPro"/>
</dbReference>
<dbReference type="OrthoDB" id="446168at2759"/>
<protein>
    <submittedName>
        <fullName evidence="9">RFC1-domain-containing protein</fullName>
    </submittedName>
</protein>
<dbReference type="AlphaFoldDB" id="A0A1E7FV72"/>
<dbReference type="InterPro" id="IPR047854">
    <property type="entry name" value="RFC_lid"/>
</dbReference>
<dbReference type="SMART" id="SM00382">
    <property type="entry name" value="AAA"/>
    <property type="match status" value="1"/>
</dbReference>
<keyword evidence="4" id="KW-0547">Nucleotide-binding</keyword>
<reference evidence="9 10" key="1">
    <citation type="submission" date="2016-09" db="EMBL/GenBank/DDBJ databases">
        <title>Extensive genetic diversity and differential bi-allelic expression allows diatom success in the polar Southern Ocean.</title>
        <authorList>
            <consortium name="DOE Joint Genome Institute"/>
            <person name="Mock T."/>
            <person name="Otillar R.P."/>
            <person name="Strauss J."/>
            <person name="Dupont C."/>
            <person name="Frickenhaus S."/>
            <person name="Maumus F."/>
            <person name="Mcmullan M."/>
            <person name="Sanges R."/>
            <person name="Schmutz J."/>
            <person name="Toseland A."/>
            <person name="Valas R."/>
            <person name="Veluchamy A."/>
            <person name="Ward B.J."/>
            <person name="Allen A."/>
            <person name="Barry K."/>
            <person name="Falciatore A."/>
            <person name="Ferrante M."/>
            <person name="Fortunato A.E."/>
            <person name="Gloeckner G."/>
            <person name="Gruber A."/>
            <person name="Hipkin R."/>
            <person name="Janech M."/>
            <person name="Kroth P."/>
            <person name="Leese F."/>
            <person name="Lindquist E."/>
            <person name="Lyon B.R."/>
            <person name="Martin J."/>
            <person name="Mayer C."/>
            <person name="Parker M."/>
            <person name="Quesneville H."/>
            <person name="Raymond J."/>
            <person name="Uhlig C."/>
            <person name="Valentin K.U."/>
            <person name="Worden A.Z."/>
            <person name="Armbrust E.V."/>
            <person name="Bowler C."/>
            <person name="Green B."/>
            <person name="Moulton V."/>
            <person name="Van Oosterhout C."/>
            <person name="Grigoriev I."/>
        </authorList>
    </citation>
    <scope>NUCLEOTIDE SEQUENCE [LARGE SCALE GENOMIC DNA]</scope>
    <source>
        <strain evidence="9 10">CCMP1102</strain>
    </source>
</reference>
<feature type="region of interest" description="Disordered" evidence="7">
    <location>
        <begin position="585"/>
        <end position="651"/>
    </location>
</feature>
<feature type="region of interest" description="Disordered" evidence="7">
    <location>
        <begin position="1"/>
        <end position="49"/>
    </location>
</feature>
<dbReference type="PIRSF" id="PIRSF036578">
    <property type="entry name" value="RFC1"/>
    <property type="match status" value="1"/>
</dbReference>
<dbReference type="Gene3D" id="1.10.8.60">
    <property type="match status" value="1"/>
</dbReference>
<dbReference type="FunFam" id="3.40.50.300:FF:000395">
    <property type="entry name" value="Replication factor C subunit 1"/>
    <property type="match status" value="1"/>
</dbReference>
<evidence type="ECO:0000313" key="10">
    <source>
        <dbReference type="Proteomes" id="UP000095751"/>
    </source>
</evidence>
<dbReference type="Gene3D" id="3.40.50.300">
    <property type="entry name" value="P-loop containing nucleotide triphosphate hydrolases"/>
    <property type="match status" value="1"/>
</dbReference>
<dbReference type="KEGG" id="fcy:FRACYDRAFT_178496"/>
<dbReference type="SUPFAM" id="SSF48019">
    <property type="entry name" value="post-AAA+ oligomerization domain-like"/>
    <property type="match status" value="1"/>
</dbReference>
<feature type="non-terminal residue" evidence="9">
    <location>
        <position position="1"/>
    </location>
</feature>
<dbReference type="FunCoup" id="A0A1E7FV72">
    <property type="interactions" value="367"/>
</dbReference>
<dbReference type="Pfam" id="PF25361">
    <property type="entry name" value="AAA_lid_RFC1"/>
    <property type="match status" value="1"/>
</dbReference>
<feature type="compositionally biased region" description="Basic residues" evidence="7">
    <location>
        <begin position="631"/>
        <end position="651"/>
    </location>
</feature>
<dbReference type="GO" id="GO:0016887">
    <property type="term" value="F:ATP hydrolysis activity"/>
    <property type="evidence" value="ECO:0007669"/>
    <property type="project" value="InterPro"/>
</dbReference>
<dbReference type="InterPro" id="IPR008921">
    <property type="entry name" value="DNA_pol3_clamp-load_cplx_C"/>
</dbReference>
<dbReference type="InterPro" id="IPR003593">
    <property type="entry name" value="AAA+_ATPase"/>
</dbReference>
<proteinExistence type="inferred from homology"/>
<name>A0A1E7FV72_9STRA</name>
<dbReference type="Gene3D" id="1.20.272.10">
    <property type="match status" value="1"/>
</dbReference>
<keyword evidence="6" id="KW-0539">Nucleus</keyword>
<accession>A0A1E7FV72</accession>
<evidence type="ECO:0000256" key="3">
    <source>
        <dbReference type="ARBA" id="ARBA00022705"/>
    </source>
</evidence>
<evidence type="ECO:0000256" key="7">
    <source>
        <dbReference type="SAM" id="MobiDB-lite"/>
    </source>
</evidence>
<comment type="subcellular location">
    <subcellularLocation>
        <location evidence="1">Nucleus</location>
    </subcellularLocation>
</comment>
<sequence>SKSKGPVVSNPYAKAKGPVVSNPYAKNKGSVSNPYAKKSSTGDSSSSAAAPMLVSQNDTINSLWVDRYKPSHTREILGNKTNVKKLQDWLRTWEKVFNNSKNANKTFSNPRGGPWKAALLSGPPGIGKTTTATLVAKEDGRDVLELNASDARSKKALSSLGDLTGSQGISFINMKKSNETKKPASIQKRCVIMDEVDGMGGGDRSGISELIKMIKKSKTPIICICNDRQSQKIKSLLPYCMDLRYSRPTKNVLANRAIRIAETEGLAVERNAAEAIAESCGNDVRQVINLLQMWAQKKDDNDDGEGEGQSTALTYKKLKDRGKSMQKDEMLRVNLFDAAKLIMEGPRDLAQADDKTKLNSLFKRSDAFFVDYSFTGLIVQQNYPKIVQSQYLRVKQKGDPVEELRILERLHDAALSMSDYNLCESQIRGGDLNWSLLPTAAILAVKTGYHAGGESGGFLGGFPEFTSWMGKNSSMGKNYRLLNELSQHMNYKVSANAQELRRTYIPVMRDRIFTLLKNGDADSNKEVIAFMDEYGLSRDDIVEKLDCLVLGKKELSFDDLDSKQKAAFTRQYNSGVHKSQALVREQGGGGIKKKKGKKVVDDEDEDDVSDDDSSVDEVDDDKELEKLAAQFKKKGRKKAAAKPKKKGKGKK</sequence>
<keyword evidence="10" id="KW-1185">Reference proteome</keyword>
<dbReference type="SUPFAM" id="SSF52540">
    <property type="entry name" value="P-loop containing nucleoside triphosphate hydrolases"/>
    <property type="match status" value="1"/>
</dbReference>
<dbReference type="GO" id="GO:0006281">
    <property type="term" value="P:DNA repair"/>
    <property type="evidence" value="ECO:0007669"/>
    <property type="project" value="InterPro"/>
</dbReference>
<comment type="similarity">
    <text evidence="2">Belongs to the activator 1 large subunit family.</text>
</comment>
<evidence type="ECO:0000256" key="2">
    <source>
        <dbReference type="ARBA" id="ARBA00006116"/>
    </source>
</evidence>
<evidence type="ECO:0000256" key="6">
    <source>
        <dbReference type="ARBA" id="ARBA00023242"/>
    </source>
</evidence>
<dbReference type="PANTHER" id="PTHR23389:SF6">
    <property type="entry name" value="REPLICATION FACTOR C SUBUNIT 1"/>
    <property type="match status" value="1"/>
</dbReference>
<dbReference type="InterPro" id="IPR013725">
    <property type="entry name" value="DNA_replication_fac_RFC1_C"/>
</dbReference>
<dbReference type="GO" id="GO:0006260">
    <property type="term" value="P:DNA replication"/>
    <property type="evidence" value="ECO:0007669"/>
    <property type="project" value="UniProtKB-KW"/>
</dbReference>
<dbReference type="Pfam" id="PF00004">
    <property type="entry name" value="AAA"/>
    <property type="match status" value="1"/>
</dbReference>
<gene>
    <name evidence="9" type="primary">Rfc1a</name>
    <name evidence="9" type="ORF">FRACYDRAFT_178496</name>
</gene>
<dbReference type="InterPro" id="IPR012178">
    <property type="entry name" value="RFC1"/>
</dbReference>
<dbReference type="Pfam" id="PF08519">
    <property type="entry name" value="RFC1"/>
    <property type="match status" value="1"/>
</dbReference>
<dbReference type="GO" id="GO:0005634">
    <property type="term" value="C:nucleus"/>
    <property type="evidence" value="ECO:0007669"/>
    <property type="project" value="UniProtKB-SubCell"/>
</dbReference>
<feature type="compositionally biased region" description="Low complexity" evidence="7">
    <location>
        <begin position="36"/>
        <end position="49"/>
    </location>
</feature>
<dbReference type="CDD" id="cd18140">
    <property type="entry name" value="HLD_clamp_RFC"/>
    <property type="match status" value="1"/>
</dbReference>
<dbReference type="EMBL" id="KV784353">
    <property type="protein sequence ID" value="OEU21743.1"/>
    <property type="molecule type" value="Genomic_DNA"/>
</dbReference>
<dbReference type="CDD" id="cd00009">
    <property type="entry name" value="AAA"/>
    <property type="match status" value="1"/>
</dbReference>
<evidence type="ECO:0000256" key="4">
    <source>
        <dbReference type="ARBA" id="ARBA00022741"/>
    </source>
</evidence>
<feature type="compositionally biased region" description="Acidic residues" evidence="7">
    <location>
        <begin position="601"/>
        <end position="622"/>
    </location>
</feature>
<keyword evidence="3" id="KW-0235">DNA replication</keyword>
<dbReference type="PANTHER" id="PTHR23389">
    <property type="entry name" value="CHROMOSOME TRANSMISSION FIDELITY FACTOR 18"/>
    <property type="match status" value="1"/>
</dbReference>
<evidence type="ECO:0000256" key="5">
    <source>
        <dbReference type="ARBA" id="ARBA00022840"/>
    </source>
</evidence>
<dbReference type="Proteomes" id="UP000095751">
    <property type="component" value="Unassembled WGS sequence"/>
</dbReference>
<dbReference type="InterPro" id="IPR003959">
    <property type="entry name" value="ATPase_AAA_core"/>
</dbReference>
<evidence type="ECO:0000313" key="9">
    <source>
        <dbReference type="EMBL" id="OEU21743.1"/>
    </source>
</evidence>
<organism evidence="9 10">
    <name type="scientific">Fragilariopsis cylindrus CCMP1102</name>
    <dbReference type="NCBI Taxonomy" id="635003"/>
    <lineage>
        <taxon>Eukaryota</taxon>
        <taxon>Sar</taxon>
        <taxon>Stramenopiles</taxon>
        <taxon>Ochrophyta</taxon>
        <taxon>Bacillariophyta</taxon>
        <taxon>Bacillariophyceae</taxon>
        <taxon>Bacillariophycidae</taxon>
        <taxon>Bacillariales</taxon>
        <taxon>Bacillariaceae</taxon>
        <taxon>Fragilariopsis</taxon>
    </lineage>
</organism>